<evidence type="ECO:0000259" key="1">
    <source>
        <dbReference type="Pfam" id="PF03205"/>
    </source>
</evidence>
<dbReference type="SUPFAM" id="SSF52540">
    <property type="entry name" value="P-loop containing nucleoside triphosphate hydrolases"/>
    <property type="match status" value="1"/>
</dbReference>
<dbReference type="InterPro" id="IPR004435">
    <property type="entry name" value="MobB_dom"/>
</dbReference>
<dbReference type="InterPro" id="IPR052539">
    <property type="entry name" value="MGD_biosynthesis_adapter"/>
</dbReference>
<organism evidence="2 3">
    <name type="scientific">Comamonas aquatica DA1877</name>
    <dbReference type="NCBI Taxonomy" id="1457173"/>
    <lineage>
        <taxon>Bacteria</taxon>
        <taxon>Pseudomonadati</taxon>
        <taxon>Pseudomonadota</taxon>
        <taxon>Betaproteobacteria</taxon>
        <taxon>Burkholderiales</taxon>
        <taxon>Comamonadaceae</taxon>
        <taxon>Comamonas</taxon>
    </lineage>
</organism>
<reference evidence="2 3" key="1">
    <citation type="submission" date="2014-01" db="EMBL/GenBank/DDBJ databases">
        <title>Interspecies Systems Biology Uncovers Metabolites Affecting C. elegans Gene Expression and Life History Traits.</title>
        <authorList>
            <person name="Watson E."/>
            <person name="Macneil L.T."/>
            <person name="Ritter A.D."/>
            <person name="Yilmaz L.S."/>
            <person name="Rosebrock A.P."/>
            <person name="Caudy A.A."/>
            <person name="Walhout A.J."/>
        </authorList>
    </citation>
    <scope>NUCLEOTIDE SEQUENCE [LARGE SCALE GENOMIC DNA]</scope>
    <source>
        <strain evidence="2 3">DA1877</strain>
    </source>
</reference>
<proteinExistence type="predicted"/>
<dbReference type="PANTHER" id="PTHR40072">
    <property type="entry name" value="MOLYBDOPTERIN-GUANINE DINUCLEOTIDE BIOSYNTHESIS ADAPTER PROTEIN-RELATED"/>
    <property type="match status" value="1"/>
</dbReference>
<accession>A0A014MHT4</accession>
<dbReference type="AlphaFoldDB" id="A0A014MHT4"/>
<dbReference type="Gene3D" id="3.40.50.300">
    <property type="entry name" value="P-loop containing nucleotide triphosphate hydrolases"/>
    <property type="match status" value="1"/>
</dbReference>
<dbReference type="Pfam" id="PF03205">
    <property type="entry name" value="MobB"/>
    <property type="match status" value="1"/>
</dbReference>
<dbReference type="NCBIfam" id="TIGR00176">
    <property type="entry name" value="mobB"/>
    <property type="match status" value="1"/>
</dbReference>
<dbReference type="Proteomes" id="UP000020766">
    <property type="component" value="Unassembled WGS sequence"/>
</dbReference>
<feature type="domain" description="Molybdopterin-guanine dinucleotide biosynthesis protein B (MobB)" evidence="1">
    <location>
        <begin position="4"/>
        <end position="142"/>
    </location>
</feature>
<protein>
    <submittedName>
        <fullName evidence="2">Molybdopterin-guanine dinucleotide biosynthesis protein B</fullName>
    </submittedName>
</protein>
<keyword evidence="3" id="KW-1185">Reference proteome</keyword>
<gene>
    <name evidence="2" type="ORF">AX13_10835</name>
</gene>
<dbReference type="GO" id="GO:0005525">
    <property type="term" value="F:GTP binding"/>
    <property type="evidence" value="ECO:0007669"/>
    <property type="project" value="InterPro"/>
</dbReference>
<dbReference type="InterPro" id="IPR027417">
    <property type="entry name" value="P-loop_NTPase"/>
</dbReference>
<dbReference type="PATRIC" id="fig|1457173.3.peg.694"/>
<dbReference type="CDD" id="cd03116">
    <property type="entry name" value="MobB"/>
    <property type="match status" value="1"/>
</dbReference>
<evidence type="ECO:0000313" key="2">
    <source>
        <dbReference type="EMBL" id="EXU81291.1"/>
    </source>
</evidence>
<dbReference type="EMBL" id="JBOK01000003">
    <property type="protein sequence ID" value="EXU81291.1"/>
    <property type="molecule type" value="Genomic_DNA"/>
</dbReference>
<dbReference type="RefSeq" id="WP_043379163.1">
    <property type="nucleotide sequence ID" value="NZ_JBOK01000003.1"/>
</dbReference>
<evidence type="ECO:0000313" key="3">
    <source>
        <dbReference type="Proteomes" id="UP000020766"/>
    </source>
</evidence>
<comment type="caution">
    <text evidence="2">The sequence shown here is derived from an EMBL/GenBank/DDBJ whole genome shotgun (WGS) entry which is preliminary data.</text>
</comment>
<dbReference type="GO" id="GO:0006777">
    <property type="term" value="P:Mo-molybdopterin cofactor biosynthetic process"/>
    <property type="evidence" value="ECO:0007669"/>
    <property type="project" value="InterPro"/>
</dbReference>
<name>A0A014MHT4_9BURK</name>
<dbReference type="STRING" id="225991.MA05_14825"/>
<sequence>MKALGFAAYSGAGKTTLLEQLIAALRARGQTVSTVKHAHHDVDIDLPGKDSWRHRQAGAQEVLLVCDRRLALVREFSTAQDLDVHAMLAELSPQVDWVLIEGFKHGDLPKVEIWRQPDPASGKPAKPLRFPEDPQVVALATDDAAALPQQPPAHVQLLDMNQPAQIADWMLANASRFEYRRPQGEHA</sequence>
<dbReference type="PANTHER" id="PTHR40072:SF1">
    <property type="entry name" value="MOLYBDOPTERIN-GUANINE DINUCLEOTIDE BIOSYNTHESIS ADAPTER PROTEIN"/>
    <property type="match status" value="1"/>
</dbReference>